<gene>
    <name evidence="2" type="ORF">SAMN05660349_00458</name>
</gene>
<dbReference type="AlphaFoldDB" id="A0A1T5A5K9"/>
<accession>A0A1T5A5K9</accession>
<reference evidence="3" key="1">
    <citation type="submission" date="2017-02" db="EMBL/GenBank/DDBJ databases">
        <authorList>
            <person name="Varghese N."/>
            <person name="Submissions S."/>
        </authorList>
    </citation>
    <scope>NUCLEOTIDE SEQUENCE [LARGE SCALE GENOMIC DNA]</scope>
    <source>
        <strain evidence="3">DSM 24967</strain>
    </source>
</reference>
<dbReference type="EMBL" id="FUYQ01000002">
    <property type="protein sequence ID" value="SKB30195.1"/>
    <property type="molecule type" value="Genomic_DNA"/>
</dbReference>
<protein>
    <submittedName>
        <fullName evidence="2">Uncharacterized protein</fullName>
    </submittedName>
</protein>
<evidence type="ECO:0000256" key="1">
    <source>
        <dbReference type="SAM" id="MobiDB-lite"/>
    </source>
</evidence>
<organism evidence="2 3">
    <name type="scientific">Parabacteroides chartae</name>
    <dbReference type="NCBI Taxonomy" id="1037355"/>
    <lineage>
        <taxon>Bacteria</taxon>
        <taxon>Pseudomonadati</taxon>
        <taxon>Bacteroidota</taxon>
        <taxon>Bacteroidia</taxon>
        <taxon>Bacteroidales</taxon>
        <taxon>Tannerellaceae</taxon>
        <taxon>Parabacteroides</taxon>
    </lineage>
</organism>
<evidence type="ECO:0000313" key="2">
    <source>
        <dbReference type="EMBL" id="SKB30195.1"/>
    </source>
</evidence>
<feature type="region of interest" description="Disordered" evidence="1">
    <location>
        <begin position="1"/>
        <end position="24"/>
    </location>
</feature>
<proteinExistence type="predicted"/>
<evidence type="ECO:0000313" key="3">
    <source>
        <dbReference type="Proteomes" id="UP000190852"/>
    </source>
</evidence>
<sequence length="75" mass="8616">MPRFNRQHGCRNGQGKGRNFGLTELGSNAESKKTVCNPIRESLQIGLSRRKRCCFRQDNLNRGRFGMGQNIYNNK</sequence>
<name>A0A1T5A5K9_9BACT</name>
<keyword evidence="3" id="KW-1185">Reference proteome</keyword>
<dbReference type="Proteomes" id="UP000190852">
    <property type="component" value="Unassembled WGS sequence"/>
</dbReference>